<proteinExistence type="inferred from homology"/>
<keyword evidence="8" id="KW-0732">Signal</keyword>
<dbReference type="PANTHER" id="PTHR11113">
    <property type="entry name" value="N-ACETYLGLUCOSAMINE-6-PHOSPHATE DEACETYLASE"/>
    <property type="match status" value="1"/>
</dbReference>
<feature type="signal peptide" evidence="8">
    <location>
        <begin position="1"/>
        <end position="20"/>
    </location>
</feature>
<evidence type="ECO:0000256" key="6">
    <source>
        <dbReference type="PIRSR" id="PIRSR038994-1"/>
    </source>
</evidence>
<dbReference type="SUPFAM" id="SSF51556">
    <property type="entry name" value="Metallo-dependent hydrolases"/>
    <property type="match status" value="1"/>
</dbReference>
<dbReference type="GO" id="GO:0046872">
    <property type="term" value="F:metal ion binding"/>
    <property type="evidence" value="ECO:0007669"/>
    <property type="project" value="UniProtKB-KW"/>
</dbReference>
<gene>
    <name evidence="10" type="ORF">GGR21_002748</name>
</gene>
<feature type="binding site" evidence="7">
    <location>
        <position position="220"/>
    </location>
    <ligand>
        <name>Zn(2+)</name>
        <dbReference type="ChEBI" id="CHEBI:29105"/>
    </ligand>
</feature>
<evidence type="ECO:0000256" key="4">
    <source>
        <dbReference type="ARBA" id="ARBA00023277"/>
    </source>
</evidence>
<keyword evidence="11" id="KW-1185">Reference proteome</keyword>
<dbReference type="GO" id="GO:0006046">
    <property type="term" value="P:N-acetylglucosamine catabolic process"/>
    <property type="evidence" value="ECO:0007669"/>
    <property type="project" value="TreeGrafter"/>
</dbReference>
<name>A0A840CVJ0_9BACT</name>
<dbReference type="InterPro" id="IPR003764">
    <property type="entry name" value="GlcNAc_6-P_deAcase"/>
</dbReference>
<dbReference type="Proteomes" id="UP000555103">
    <property type="component" value="Unassembled WGS sequence"/>
</dbReference>
<evidence type="ECO:0000313" key="10">
    <source>
        <dbReference type="EMBL" id="MBB4036835.1"/>
    </source>
</evidence>
<evidence type="ECO:0000256" key="3">
    <source>
        <dbReference type="ARBA" id="ARBA00022801"/>
    </source>
</evidence>
<evidence type="ECO:0000256" key="2">
    <source>
        <dbReference type="ARBA" id="ARBA00022723"/>
    </source>
</evidence>
<dbReference type="PIRSF" id="PIRSF038994">
    <property type="entry name" value="NagA"/>
    <property type="match status" value="1"/>
</dbReference>
<evidence type="ECO:0000256" key="1">
    <source>
        <dbReference type="ARBA" id="ARBA00010716"/>
    </source>
</evidence>
<dbReference type="InterPro" id="IPR011059">
    <property type="entry name" value="Metal-dep_hydrolase_composite"/>
</dbReference>
<feature type="binding site" evidence="7">
    <location>
        <position position="154"/>
    </location>
    <ligand>
        <name>Zn(2+)</name>
        <dbReference type="ChEBI" id="CHEBI:29105"/>
    </ligand>
</feature>
<comment type="cofactor">
    <cofactor evidence="7">
        <name>a divalent metal cation</name>
        <dbReference type="ChEBI" id="CHEBI:60240"/>
    </cofactor>
    <text evidence="7">Binds 1 divalent metal cation per subunit.</text>
</comment>
<protein>
    <submittedName>
        <fullName evidence="10">N-acetylglucosamine-6-phosphate deacetylase</fullName>
        <ecNumber evidence="10">3.5.1.25</ecNumber>
    </submittedName>
</protein>
<dbReference type="EMBL" id="JACIEP010000009">
    <property type="protein sequence ID" value="MBB4036835.1"/>
    <property type="molecule type" value="Genomic_DNA"/>
</dbReference>
<evidence type="ECO:0000313" key="11">
    <source>
        <dbReference type="Proteomes" id="UP000555103"/>
    </source>
</evidence>
<evidence type="ECO:0000256" key="7">
    <source>
        <dbReference type="PIRSR" id="PIRSR038994-3"/>
    </source>
</evidence>
<dbReference type="InterPro" id="IPR006680">
    <property type="entry name" value="Amidohydro-rel"/>
</dbReference>
<sequence length="418" mass="45136">MKKIIIMTLIGIFSLNASNAQINSGKLKIFNGRVITPYSIIENACVLIDNGKIVDVCAGDVEFKGAKVIDANGKYISPGFIDTHCHGGGGYDFMDGTPEAMIKAAELHAKHGTTLIYPTSASCSDKTLFEMFDNYRKADKMNTAGAAFGGIHIEGGYLNKTMSGGQDPRYVIDPKPEHYNEILEKGDDIIVRWSMAPELPGALDLARELKKRNIQVSMAHTAALYDEAIDAFNAGFSSITHFYSLTSTVTRRDALRYAGVIEAGYNLDNLYVEAIADGVHLPAPLLKLIYKVKGADRVVLVTDAMRGAGMPDGKSILGSLEDGVPVIIEDGVAKLPDRSSFAGSVATTDRLVRTYMQKGGVNLLDAVQMLTLSPAKLMSIDKAKGSITKDKDADIIIFDENINVQTTIIGGKIVYEAK</sequence>
<keyword evidence="2 7" id="KW-0479">Metal-binding</keyword>
<organism evidence="10 11">
    <name type="scientific">Dysgonomonas hofstadii</name>
    <dbReference type="NCBI Taxonomy" id="637886"/>
    <lineage>
        <taxon>Bacteria</taxon>
        <taxon>Pseudomonadati</taxon>
        <taxon>Bacteroidota</taxon>
        <taxon>Bacteroidia</taxon>
        <taxon>Bacteroidales</taxon>
        <taxon>Dysgonomonadaceae</taxon>
        <taxon>Dysgonomonas</taxon>
    </lineage>
</organism>
<dbReference type="Gene3D" id="3.20.20.140">
    <property type="entry name" value="Metal-dependent hydrolases"/>
    <property type="match status" value="1"/>
</dbReference>
<dbReference type="SUPFAM" id="SSF51338">
    <property type="entry name" value="Composite domain of metallo-dependent hydrolases"/>
    <property type="match status" value="1"/>
</dbReference>
<accession>A0A840CVJ0</accession>
<keyword evidence="4 5" id="KW-0119">Carbohydrate metabolism</keyword>
<comment type="similarity">
    <text evidence="1 5">Belongs to the metallo-dependent hydrolases superfamily. NagA family.</text>
</comment>
<evidence type="ECO:0000259" key="9">
    <source>
        <dbReference type="Pfam" id="PF01979"/>
    </source>
</evidence>
<evidence type="ECO:0000256" key="5">
    <source>
        <dbReference type="PIRNR" id="PIRNR038994"/>
    </source>
</evidence>
<feature type="active site" description="Proton donor/acceptor" evidence="6">
    <location>
        <position position="303"/>
    </location>
</feature>
<dbReference type="AlphaFoldDB" id="A0A840CVJ0"/>
<dbReference type="EC" id="3.5.1.25" evidence="10"/>
<feature type="domain" description="Amidohydrolase-related" evidence="9">
    <location>
        <begin position="75"/>
        <end position="414"/>
    </location>
</feature>
<dbReference type="GO" id="GO:0008448">
    <property type="term" value="F:N-acetylglucosamine-6-phosphate deacetylase activity"/>
    <property type="evidence" value="ECO:0007669"/>
    <property type="project" value="UniProtKB-EC"/>
</dbReference>
<feature type="binding site" evidence="7">
    <location>
        <position position="241"/>
    </location>
    <ligand>
        <name>Zn(2+)</name>
        <dbReference type="ChEBI" id="CHEBI:29105"/>
    </ligand>
</feature>
<reference evidence="10 11" key="1">
    <citation type="submission" date="2020-08" db="EMBL/GenBank/DDBJ databases">
        <title>Genomic Encyclopedia of Type Strains, Phase IV (KMG-IV): sequencing the most valuable type-strain genomes for metagenomic binning, comparative biology and taxonomic classification.</title>
        <authorList>
            <person name="Goeker M."/>
        </authorList>
    </citation>
    <scope>NUCLEOTIDE SEQUENCE [LARGE SCALE GENOMIC DNA]</scope>
    <source>
        <strain evidence="10 11">DSM 104969</strain>
    </source>
</reference>
<dbReference type="InterPro" id="IPR032466">
    <property type="entry name" value="Metal_Hydrolase"/>
</dbReference>
<dbReference type="NCBIfam" id="TIGR00221">
    <property type="entry name" value="nagA"/>
    <property type="match status" value="1"/>
</dbReference>
<comment type="caution">
    <text evidence="10">The sequence shown here is derived from an EMBL/GenBank/DDBJ whole genome shotgun (WGS) entry which is preliminary data.</text>
</comment>
<dbReference type="Gene3D" id="2.30.40.10">
    <property type="entry name" value="Urease, subunit C, domain 1"/>
    <property type="match status" value="1"/>
</dbReference>
<dbReference type="CDD" id="cd00854">
    <property type="entry name" value="NagA"/>
    <property type="match status" value="1"/>
</dbReference>
<keyword evidence="3 5" id="KW-0378">Hydrolase</keyword>
<dbReference type="PANTHER" id="PTHR11113:SF14">
    <property type="entry name" value="N-ACETYLGLUCOSAMINE-6-PHOSPHATE DEACETYLASE"/>
    <property type="match status" value="1"/>
</dbReference>
<evidence type="ECO:0000256" key="8">
    <source>
        <dbReference type="SAM" id="SignalP"/>
    </source>
</evidence>
<feature type="chain" id="PRO_5032549393" evidence="8">
    <location>
        <begin position="21"/>
        <end position="418"/>
    </location>
</feature>
<dbReference type="Pfam" id="PF01979">
    <property type="entry name" value="Amidohydro_1"/>
    <property type="match status" value="1"/>
</dbReference>